<proteinExistence type="predicted"/>
<feature type="transmembrane region" description="Helical" evidence="4">
    <location>
        <begin position="148"/>
        <end position="170"/>
    </location>
</feature>
<evidence type="ECO:0000256" key="4">
    <source>
        <dbReference type="SAM" id="Phobius"/>
    </source>
</evidence>
<comment type="caution">
    <text evidence="5">The sequence shown here is derived from an EMBL/GenBank/DDBJ whole genome shotgun (WGS) entry which is preliminary data.</text>
</comment>
<keyword evidence="4" id="KW-0812">Transmembrane</keyword>
<keyword evidence="4" id="KW-0472">Membrane</keyword>
<keyword evidence="1" id="KW-0677">Repeat</keyword>
<evidence type="ECO:0000256" key="2">
    <source>
        <dbReference type="ARBA" id="ARBA00022803"/>
    </source>
</evidence>
<dbReference type="InterPro" id="IPR052346">
    <property type="entry name" value="O-mannosyl-transferase_TMTC"/>
</dbReference>
<gene>
    <name evidence="5" type="ORF">HWQ67_18470</name>
</gene>
<feature type="transmembrane region" description="Helical" evidence="4">
    <location>
        <begin position="95"/>
        <end position="113"/>
    </location>
</feature>
<reference evidence="5 6" key="1">
    <citation type="journal article" date="2020" name="J Geophys Res Biogeosci">
        <title>Magnetotaxis as an Adaptation to Enable Bacterial Shuttling of Microbial Sulfur and Sulfur Cycling Across Aquatic Oxic#Anoxic Interfaces.</title>
        <authorList>
            <person name="Li J."/>
            <person name="Liu P."/>
            <person name="Wang J."/>
            <person name="Roberts A.P."/>
            <person name="Pan Y."/>
        </authorList>
    </citation>
    <scope>NUCLEOTIDE SEQUENCE [LARGE SCALE GENOMIC DNA]</scope>
    <source>
        <strain evidence="5 6">MYR-1_YQ</strain>
    </source>
</reference>
<feature type="transmembrane region" description="Helical" evidence="4">
    <location>
        <begin position="204"/>
        <end position="221"/>
    </location>
</feature>
<organism evidence="5 6">
    <name type="scientific">Candidatus Magnetobacterium casense</name>
    <dbReference type="NCBI Taxonomy" id="1455061"/>
    <lineage>
        <taxon>Bacteria</taxon>
        <taxon>Pseudomonadati</taxon>
        <taxon>Nitrospirota</taxon>
        <taxon>Thermodesulfovibrionia</taxon>
        <taxon>Thermodesulfovibrionales</taxon>
        <taxon>Candidatus Magnetobacteriaceae</taxon>
        <taxon>Candidatus Magnetobacterium</taxon>
    </lineage>
</organism>
<feature type="transmembrane region" description="Helical" evidence="4">
    <location>
        <begin position="9"/>
        <end position="29"/>
    </location>
</feature>
<feature type="region of interest" description="Disordered" evidence="3">
    <location>
        <begin position="224"/>
        <end position="284"/>
    </location>
</feature>
<keyword evidence="4" id="KW-1133">Transmembrane helix</keyword>
<sequence length="296" mass="32856">MQNRFTNQLLIVIVGLIVYSNTLNVPFVFDDDVNIMQNPLVRGFHYFLAPSAVNDSNADDSVKDFFRTRRIGYLSFALNYAIHGYDVTGYHVFNILVHITNGLLVFWFLTFIFRSPYLSSVNAQEVPVAIACALLFVCHPLQTQAVTYIVQRFASLATLFYLLSVVTWLCSRLVLSNPTKKYALYAASIIAAVCAMMTKEISFTLPVVIVAIEFLFFTGDVKKKTRRPHSDPAYAPGDTADDPDGRQLVQSRHLGGHLTPGLPPDSVQGTGDIHTSALSAGKPEPRLRLSHIQVTA</sequence>
<dbReference type="PANTHER" id="PTHR44227">
    <property type="match status" value="1"/>
</dbReference>
<accession>A0ABS6S3Y4</accession>
<dbReference type="Proteomes" id="UP001196980">
    <property type="component" value="Unassembled WGS sequence"/>
</dbReference>
<dbReference type="PANTHER" id="PTHR44227:SF3">
    <property type="entry name" value="PROTEIN O-MANNOSYL-TRANSFERASE TMTC4"/>
    <property type="match status" value="1"/>
</dbReference>
<name>A0ABS6S3Y4_9BACT</name>
<evidence type="ECO:0000313" key="5">
    <source>
        <dbReference type="EMBL" id="MBV6343558.1"/>
    </source>
</evidence>
<evidence type="ECO:0000256" key="3">
    <source>
        <dbReference type="SAM" id="MobiDB-lite"/>
    </source>
</evidence>
<dbReference type="RefSeq" id="WP_218254175.1">
    <property type="nucleotide sequence ID" value="NZ_JABXWD010000662.1"/>
</dbReference>
<keyword evidence="6" id="KW-1185">Reference proteome</keyword>
<evidence type="ECO:0000256" key="1">
    <source>
        <dbReference type="ARBA" id="ARBA00022737"/>
    </source>
</evidence>
<evidence type="ECO:0000313" key="6">
    <source>
        <dbReference type="Proteomes" id="UP001196980"/>
    </source>
</evidence>
<protein>
    <submittedName>
        <fullName evidence="5">Uncharacterized protein</fullName>
    </submittedName>
</protein>
<keyword evidence="2" id="KW-0802">TPR repeat</keyword>
<dbReference type="EMBL" id="JABXWD010000662">
    <property type="protein sequence ID" value="MBV6343558.1"/>
    <property type="molecule type" value="Genomic_DNA"/>
</dbReference>